<comment type="caution">
    <text evidence="2">The sequence shown here is derived from an EMBL/GenBank/DDBJ whole genome shotgun (WGS) entry which is preliminary data.</text>
</comment>
<organism evidence="2 3">
    <name type="scientific">Volvox reticuliferus</name>
    <dbReference type="NCBI Taxonomy" id="1737510"/>
    <lineage>
        <taxon>Eukaryota</taxon>
        <taxon>Viridiplantae</taxon>
        <taxon>Chlorophyta</taxon>
        <taxon>core chlorophytes</taxon>
        <taxon>Chlorophyceae</taxon>
        <taxon>CS clade</taxon>
        <taxon>Chlamydomonadales</taxon>
        <taxon>Volvocaceae</taxon>
        <taxon>Volvox</taxon>
    </lineage>
</organism>
<feature type="region of interest" description="Disordered" evidence="1">
    <location>
        <begin position="351"/>
        <end position="525"/>
    </location>
</feature>
<evidence type="ECO:0000313" key="3">
    <source>
        <dbReference type="Proteomes" id="UP000722791"/>
    </source>
</evidence>
<evidence type="ECO:0000256" key="1">
    <source>
        <dbReference type="SAM" id="MobiDB-lite"/>
    </source>
</evidence>
<gene>
    <name evidence="2" type="ORF">Vretimale_1620</name>
</gene>
<name>A0A8J4G280_9CHLO</name>
<dbReference type="EMBL" id="BNCQ01000002">
    <property type="protein sequence ID" value="GIL95641.1"/>
    <property type="molecule type" value="Genomic_DNA"/>
</dbReference>
<proteinExistence type="predicted"/>
<sequence length="865" mass="90908">MSASTDPLNNAVEELLARTDTLLRSSAGGDRTPSENGRSERNSLRPSLLSSRGRGSMSSLHSSTEMDGSEPLLEAAARLRGSLDGASRKLTMLKSRAPGLNGTQGADILQKATQIDIENETLTPRLMHKMGRPPLSFVLTEPISTSTAQSGPTSLNFSLPGGPKDDDRTYNSFGGLQDMVSTIDSFTVPVSPKPLAVTGAAQGSHLNFSTGSTAAIALDTKPPAAKMRSPSRLGSPAMSPRSPLHKSMTGGPTTLSVKPSRRAQLQALLSRDLAQPQDVIKFKAEVKSPIQPAVSVARLAGDLQEKFDRVSRKLKNWDIIESTATERFNAAMDAALEAVFSRVNLAWPSGATAGGASDSSADIPSTSAHNPLPSRTCSRRRFTTNAQREGPEEKDAENSSQWHRQNRYGMACSRRTDDSNNGSPSSSSSQRYAWEDMPSTTTDAEGEGSGGSMQHRGSKARRTRSAGVTRGALSGQRCDSRHGKGRPGTSGMDHDVGNRHASTRIDAERKSQRIHPATDKSSREATGDYHLLYAPAITHFGPNNAQPTTSAHPVIPSQLQTPVSASAPAAGIWPGFPLSNSRALFGHLQPPYAPSLSAHSASIGPGYQLHLAVPTVPTCFNGAQYYNTTAAAIPGMSATVVGSKAAADMQQTANRYQPSVDVPGLFPFASLGSCGLMYNGLGSAINNVHSAKSAAGVNDNSTLVYWREHGPNSPAVSFLAPSALTSKNGPPTVAAPEHSASASTTALHSNWPAPSSHSTVQIPLHMAPESTAGPTTMPAGVDAREVRNDMFPFASRSASGPAMGLAGPAAQGLAYARTREFIGSTSLHGLPQIASGHTVTFNGTAPGGHEQERFAAGQHLQYSAM</sequence>
<feature type="compositionally biased region" description="Low complexity" evidence="1">
    <location>
        <begin position="351"/>
        <end position="362"/>
    </location>
</feature>
<feature type="region of interest" description="Disordered" evidence="1">
    <location>
        <begin position="728"/>
        <end position="758"/>
    </location>
</feature>
<protein>
    <submittedName>
        <fullName evidence="2">Uncharacterized protein</fullName>
    </submittedName>
</protein>
<feature type="region of interest" description="Disordered" evidence="1">
    <location>
        <begin position="222"/>
        <end position="257"/>
    </location>
</feature>
<reference evidence="2" key="1">
    <citation type="journal article" date="2021" name="Proc. Natl. Acad. Sci. U.S.A.">
        <title>Three genomes in the algal genus Volvox reveal the fate of a haploid sex-determining region after a transition to homothallism.</title>
        <authorList>
            <person name="Yamamoto K."/>
            <person name="Hamaji T."/>
            <person name="Kawai-Toyooka H."/>
            <person name="Matsuzaki R."/>
            <person name="Takahashi F."/>
            <person name="Nishimura Y."/>
            <person name="Kawachi M."/>
            <person name="Noguchi H."/>
            <person name="Minakuchi Y."/>
            <person name="Umen J.G."/>
            <person name="Toyoda A."/>
            <person name="Nozaki H."/>
        </authorList>
    </citation>
    <scope>NUCLEOTIDE SEQUENCE</scope>
    <source>
        <strain evidence="2">NIES-3785</strain>
    </source>
</reference>
<feature type="compositionally biased region" description="Basic and acidic residues" evidence="1">
    <location>
        <begin position="492"/>
        <end position="525"/>
    </location>
</feature>
<accession>A0A8J4G280</accession>
<feature type="region of interest" description="Disordered" evidence="1">
    <location>
        <begin position="144"/>
        <end position="164"/>
    </location>
</feature>
<feature type="compositionally biased region" description="Low complexity" evidence="1">
    <location>
        <begin position="44"/>
        <end position="63"/>
    </location>
</feature>
<feature type="region of interest" description="Disordered" evidence="1">
    <location>
        <begin position="1"/>
        <end position="69"/>
    </location>
</feature>
<feature type="compositionally biased region" description="Low complexity" evidence="1">
    <location>
        <begin position="419"/>
        <end position="429"/>
    </location>
</feature>
<feature type="compositionally biased region" description="Polar residues" evidence="1">
    <location>
        <begin position="144"/>
        <end position="157"/>
    </location>
</feature>
<dbReference type="AlphaFoldDB" id="A0A8J4G280"/>
<evidence type="ECO:0000313" key="2">
    <source>
        <dbReference type="EMBL" id="GIL95641.1"/>
    </source>
</evidence>
<feature type="compositionally biased region" description="Polar residues" evidence="1">
    <location>
        <begin position="363"/>
        <end position="376"/>
    </location>
</feature>
<dbReference type="Proteomes" id="UP000722791">
    <property type="component" value="Unassembled WGS sequence"/>
</dbReference>